<name>A0A2I0W821_9ASPA</name>
<evidence type="ECO:0000313" key="2">
    <source>
        <dbReference type="Proteomes" id="UP000233837"/>
    </source>
</evidence>
<reference evidence="1 2" key="1">
    <citation type="journal article" date="2016" name="Sci. Rep.">
        <title>The Dendrobium catenatum Lindl. genome sequence provides insights into polysaccharide synthase, floral development and adaptive evolution.</title>
        <authorList>
            <person name="Zhang G.Q."/>
            <person name="Xu Q."/>
            <person name="Bian C."/>
            <person name="Tsai W.C."/>
            <person name="Yeh C.M."/>
            <person name="Liu K.W."/>
            <person name="Yoshida K."/>
            <person name="Zhang L.S."/>
            <person name="Chang S.B."/>
            <person name="Chen F."/>
            <person name="Shi Y."/>
            <person name="Su Y.Y."/>
            <person name="Zhang Y.Q."/>
            <person name="Chen L.J."/>
            <person name="Yin Y."/>
            <person name="Lin M."/>
            <person name="Huang H."/>
            <person name="Deng H."/>
            <person name="Wang Z.W."/>
            <person name="Zhu S.L."/>
            <person name="Zhao X."/>
            <person name="Deng C."/>
            <person name="Niu S.C."/>
            <person name="Huang J."/>
            <person name="Wang M."/>
            <person name="Liu G.H."/>
            <person name="Yang H.J."/>
            <person name="Xiao X.J."/>
            <person name="Hsiao Y.Y."/>
            <person name="Wu W.L."/>
            <person name="Chen Y.Y."/>
            <person name="Mitsuda N."/>
            <person name="Ohme-Takagi M."/>
            <person name="Luo Y.B."/>
            <person name="Van de Peer Y."/>
            <person name="Liu Z.J."/>
        </authorList>
    </citation>
    <scope>NUCLEOTIDE SEQUENCE [LARGE SCALE GENOMIC DNA]</scope>
    <source>
        <tissue evidence="1">The whole plant</tissue>
    </source>
</reference>
<keyword evidence="2" id="KW-1185">Reference proteome</keyword>
<accession>A0A2I0W821</accession>
<organism evidence="1 2">
    <name type="scientific">Dendrobium catenatum</name>
    <dbReference type="NCBI Taxonomy" id="906689"/>
    <lineage>
        <taxon>Eukaryota</taxon>
        <taxon>Viridiplantae</taxon>
        <taxon>Streptophyta</taxon>
        <taxon>Embryophyta</taxon>
        <taxon>Tracheophyta</taxon>
        <taxon>Spermatophyta</taxon>
        <taxon>Magnoliopsida</taxon>
        <taxon>Liliopsida</taxon>
        <taxon>Asparagales</taxon>
        <taxon>Orchidaceae</taxon>
        <taxon>Epidendroideae</taxon>
        <taxon>Malaxideae</taxon>
        <taxon>Dendrobiinae</taxon>
        <taxon>Dendrobium</taxon>
    </lineage>
</organism>
<dbReference type="EMBL" id="KZ502859">
    <property type="protein sequence ID" value="PKU71792.1"/>
    <property type="molecule type" value="Genomic_DNA"/>
</dbReference>
<evidence type="ECO:0000313" key="1">
    <source>
        <dbReference type="EMBL" id="PKU71792.1"/>
    </source>
</evidence>
<dbReference type="Proteomes" id="UP000233837">
    <property type="component" value="Unassembled WGS sequence"/>
</dbReference>
<gene>
    <name evidence="1" type="ORF">MA16_Dca008321</name>
</gene>
<proteinExistence type="predicted"/>
<dbReference type="AlphaFoldDB" id="A0A2I0W821"/>
<protein>
    <submittedName>
        <fullName evidence="1">Uncharacterized protein</fullName>
    </submittedName>
</protein>
<sequence>MNIAPASPHRSSVLPSLSDFHESSPKLTAFVANIRKTGERPLWIGYTIWAELNTAWDNVEYSMRRDHNRHNRAIDTGGMGGVYIVSRESGCISESSSGGFVEYYEYHIWSQAIEGIQHDRVYGQGLQAQAYEGMTSTGSSFTASLHESLHSQQITALQAELEQISWWSDSINGRLALRPTSLHRSSNMWRTLLTSMLMWLTSSTSTARIWPGLGSKF</sequence>
<reference evidence="1 2" key="2">
    <citation type="journal article" date="2017" name="Nature">
        <title>The Apostasia genome and the evolution of orchids.</title>
        <authorList>
            <person name="Zhang G.Q."/>
            <person name="Liu K.W."/>
            <person name="Li Z."/>
            <person name="Lohaus R."/>
            <person name="Hsiao Y.Y."/>
            <person name="Niu S.C."/>
            <person name="Wang J.Y."/>
            <person name="Lin Y.C."/>
            <person name="Xu Q."/>
            <person name="Chen L.J."/>
            <person name="Yoshida K."/>
            <person name="Fujiwara S."/>
            <person name="Wang Z.W."/>
            <person name="Zhang Y.Q."/>
            <person name="Mitsuda N."/>
            <person name="Wang M."/>
            <person name="Liu G.H."/>
            <person name="Pecoraro L."/>
            <person name="Huang H.X."/>
            <person name="Xiao X.J."/>
            <person name="Lin M."/>
            <person name="Wu X.Y."/>
            <person name="Wu W.L."/>
            <person name="Chen Y.Y."/>
            <person name="Chang S.B."/>
            <person name="Sakamoto S."/>
            <person name="Ohme-Takagi M."/>
            <person name="Yagi M."/>
            <person name="Zeng S.J."/>
            <person name="Shen C.Y."/>
            <person name="Yeh C.M."/>
            <person name="Luo Y.B."/>
            <person name="Tsai W.C."/>
            <person name="Van de Peer Y."/>
            <person name="Liu Z.J."/>
        </authorList>
    </citation>
    <scope>NUCLEOTIDE SEQUENCE [LARGE SCALE GENOMIC DNA]</scope>
    <source>
        <tissue evidence="1">The whole plant</tissue>
    </source>
</reference>